<dbReference type="AlphaFoldDB" id="A0AAW1CIT1"/>
<dbReference type="Gene3D" id="2.30.39.10">
    <property type="entry name" value="Alpha-1-antitrypsin, domain 1"/>
    <property type="match status" value="1"/>
</dbReference>
<evidence type="ECO:0000256" key="1">
    <source>
        <dbReference type="ARBA" id="ARBA00009500"/>
    </source>
</evidence>
<name>A0AAW1CIT1_9HEMI</name>
<organism evidence="6 7">
    <name type="scientific">Rhynocoris fuscipes</name>
    <dbReference type="NCBI Taxonomy" id="488301"/>
    <lineage>
        <taxon>Eukaryota</taxon>
        <taxon>Metazoa</taxon>
        <taxon>Ecdysozoa</taxon>
        <taxon>Arthropoda</taxon>
        <taxon>Hexapoda</taxon>
        <taxon>Insecta</taxon>
        <taxon>Pterygota</taxon>
        <taxon>Neoptera</taxon>
        <taxon>Paraneoptera</taxon>
        <taxon>Hemiptera</taxon>
        <taxon>Heteroptera</taxon>
        <taxon>Panheteroptera</taxon>
        <taxon>Cimicomorpha</taxon>
        <taxon>Reduviidae</taxon>
        <taxon>Harpactorinae</taxon>
        <taxon>Harpactorini</taxon>
        <taxon>Rhynocoris</taxon>
    </lineage>
</organism>
<dbReference type="InterPro" id="IPR042185">
    <property type="entry name" value="Serpin_sf_2"/>
</dbReference>
<evidence type="ECO:0000256" key="2">
    <source>
        <dbReference type="ARBA" id="ARBA00022690"/>
    </source>
</evidence>
<dbReference type="Gene3D" id="3.30.497.10">
    <property type="entry name" value="Antithrombin, subunit I, domain 2"/>
    <property type="match status" value="1"/>
</dbReference>
<proteinExistence type="inferred from homology"/>
<dbReference type="Proteomes" id="UP001461498">
    <property type="component" value="Unassembled WGS sequence"/>
</dbReference>
<comment type="similarity">
    <text evidence="1 4">Belongs to the serpin family.</text>
</comment>
<dbReference type="PROSITE" id="PS00284">
    <property type="entry name" value="SERPIN"/>
    <property type="match status" value="1"/>
</dbReference>
<dbReference type="PANTHER" id="PTHR11461:SF211">
    <property type="entry name" value="GH10112P-RELATED"/>
    <property type="match status" value="1"/>
</dbReference>
<keyword evidence="2" id="KW-0646">Protease inhibitor</keyword>
<accession>A0AAW1CIT1</accession>
<dbReference type="Pfam" id="PF00079">
    <property type="entry name" value="Serpin"/>
    <property type="match status" value="2"/>
</dbReference>
<dbReference type="InterPro" id="IPR042178">
    <property type="entry name" value="Serpin_sf_1"/>
</dbReference>
<dbReference type="InterPro" id="IPR000215">
    <property type="entry name" value="Serpin_fam"/>
</dbReference>
<gene>
    <name evidence="6" type="ORF">O3M35_002980</name>
</gene>
<sequence>MIPHLLQGLSYDQDNVVYSPFGLATSIAMAMEGVDNKLANDIATTLKLPKPNVVKQIFKLGFKALLDEFQAKENDEETVGSYNRAFLHSSIELLPGYRSILENYYKANLTHNVTEDNSQLVLELKTETGVMCHWKDFDKLAVYTYLTHQPSSEFRTHTGHIVLTPMIPQVGIFRAGYLPKLNSQAVELPLQGDTASLVLIMPDYHGGISEVLISLLNEKIADITKQLPNTDAEVTLPQFAMVNTDLDVGNVLKNSGLTQLFSVIKNDEISGGPVQSIKQNAYFATSFVSVNSVAATNSVLAKKLTSNKTKREAPILNKFTFNKPFIFLLFHKPSRLVLLAGVVKIPTQTP</sequence>
<dbReference type="InterPro" id="IPR023795">
    <property type="entry name" value="Serpin_CS"/>
</dbReference>
<dbReference type="InterPro" id="IPR036186">
    <property type="entry name" value="Serpin_sf"/>
</dbReference>
<feature type="domain" description="Serpin" evidence="5">
    <location>
        <begin position="3"/>
        <end position="346"/>
    </location>
</feature>
<evidence type="ECO:0000313" key="7">
    <source>
        <dbReference type="Proteomes" id="UP001461498"/>
    </source>
</evidence>
<evidence type="ECO:0000313" key="6">
    <source>
        <dbReference type="EMBL" id="KAK9498322.1"/>
    </source>
</evidence>
<keyword evidence="7" id="KW-1185">Reference proteome</keyword>
<keyword evidence="3" id="KW-0722">Serine protease inhibitor</keyword>
<dbReference type="GO" id="GO:0005615">
    <property type="term" value="C:extracellular space"/>
    <property type="evidence" value="ECO:0007669"/>
    <property type="project" value="InterPro"/>
</dbReference>
<dbReference type="EMBL" id="JAPXFL010000012">
    <property type="protein sequence ID" value="KAK9498322.1"/>
    <property type="molecule type" value="Genomic_DNA"/>
</dbReference>
<reference evidence="6 7" key="1">
    <citation type="submission" date="2022-12" db="EMBL/GenBank/DDBJ databases">
        <title>Chromosome-level genome assembly of true bugs.</title>
        <authorList>
            <person name="Ma L."/>
            <person name="Li H."/>
        </authorList>
    </citation>
    <scope>NUCLEOTIDE SEQUENCE [LARGE SCALE GENOMIC DNA]</scope>
    <source>
        <strain evidence="6">Lab_2022b</strain>
    </source>
</reference>
<dbReference type="CDD" id="cd00172">
    <property type="entry name" value="serpin"/>
    <property type="match status" value="1"/>
</dbReference>
<comment type="caution">
    <text evidence="6">The sequence shown here is derived from an EMBL/GenBank/DDBJ whole genome shotgun (WGS) entry which is preliminary data.</text>
</comment>
<dbReference type="InterPro" id="IPR023796">
    <property type="entry name" value="Serpin_dom"/>
</dbReference>
<evidence type="ECO:0000256" key="3">
    <source>
        <dbReference type="ARBA" id="ARBA00022900"/>
    </source>
</evidence>
<evidence type="ECO:0000259" key="5">
    <source>
        <dbReference type="SMART" id="SM00093"/>
    </source>
</evidence>
<dbReference type="PANTHER" id="PTHR11461">
    <property type="entry name" value="SERINE PROTEASE INHIBITOR, SERPIN"/>
    <property type="match status" value="1"/>
</dbReference>
<dbReference type="SUPFAM" id="SSF56574">
    <property type="entry name" value="Serpins"/>
    <property type="match status" value="1"/>
</dbReference>
<evidence type="ECO:0000256" key="4">
    <source>
        <dbReference type="RuleBase" id="RU000411"/>
    </source>
</evidence>
<dbReference type="SMART" id="SM00093">
    <property type="entry name" value="SERPIN"/>
    <property type="match status" value="1"/>
</dbReference>
<dbReference type="GO" id="GO:0004867">
    <property type="term" value="F:serine-type endopeptidase inhibitor activity"/>
    <property type="evidence" value="ECO:0007669"/>
    <property type="project" value="UniProtKB-KW"/>
</dbReference>
<protein>
    <recommendedName>
        <fullName evidence="5">Serpin domain-containing protein</fullName>
    </recommendedName>
</protein>